<dbReference type="EMBL" id="OBML01000002">
    <property type="protein sequence ID" value="SOB96400.1"/>
    <property type="molecule type" value="Genomic_DNA"/>
</dbReference>
<gene>
    <name evidence="3" type="ORF">SAMN05421512_102185</name>
</gene>
<protein>
    <recommendedName>
        <fullName evidence="1">Cobaltochelatase subunit CobN</fullName>
        <ecNumber evidence="1">6.6.1.2</ecNumber>
    </recommendedName>
</protein>
<accession>A0A285RQT0</accession>
<dbReference type="OrthoDB" id="9757976at2"/>
<dbReference type="PANTHER" id="PTHR44119:SF4">
    <property type="entry name" value="AEROBIC COBALTOCHELATASE SUBUNIT COBN"/>
    <property type="match status" value="1"/>
</dbReference>
<dbReference type="GO" id="GO:0009236">
    <property type="term" value="P:cobalamin biosynthetic process"/>
    <property type="evidence" value="ECO:0007669"/>
    <property type="project" value="UniProtKB-UniRule"/>
</dbReference>
<dbReference type="Proteomes" id="UP000219331">
    <property type="component" value="Unassembled WGS sequence"/>
</dbReference>
<keyword evidence="4" id="KW-1185">Reference proteome</keyword>
<proteinExistence type="predicted"/>
<dbReference type="AlphaFoldDB" id="A0A285RQT0"/>
<reference evidence="3 4" key="1">
    <citation type="submission" date="2017-08" db="EMBL/GenBank/DDBJ databases">
        <authorList>
            <person name="de Groot N.N."/>
        </authorList>
    </citation>
    <scope>NUCLEOTIDE SEQUENCE [LARGE SCALE GENOMIC DNA]</scope>
    <source>
        <strain evidence="3 4">USBA 352</strain>
    </source>
</reference>
<dbReference type="EC" id="6.6.1.2" evidence="1"/>
<dbReference type="RefSeq" id="WP_097173976.1">
    <property type="nucleotide sequence ID" value="NZ_OBML01000002.1"/>
</dbReference>
<dbReference type="InterPro" id="IPR011953">
    <property type="entry name" value="Cobalto_CobN"/>
</dbReference>
<dbReference type="PANTHER" id="PTHR44119">
    <property type="entry name" value="MAGNESIUM-CHELATASE SUBUNIT CHLH, CHLOROPLASTIC"/>
    <property type="match status" value="1"/>
</dbReference>
<sequence length="1257" mass="134685">MHILAGRSGRIDQGDEAVDLGQSPADVVVLSAADTELASLAAVAAGGGAGQPSLRLANLMALSHPYSVDMYAEQTVAGSRLVVLRLLGGAEYWPYGVERLTEAARGHGLHLAVMPGDDRWDADLAARSTLPVDEVMRLWRYLAEGGAENLGNFLRYAAHLLDGAAEPDPPRPLPRAGLLLPGRARPTLAELKATWADPAAPVAAIVFYKALMQSAATAPVEALCAALSGEGINPLPIFVSSLKEAESASVLAALFAEAPPAVVLNATAFAVSKAGEAHSGTPLDAPGVPVLQVVFSSSSEEGWRDADQGLSIRDLAMHVVMPEVDGRILTRAVSFKEQAPHDPLTQSATMRFVPKPDRVAFVAAQAARIARLAATPAAERKVALILANYPNKDGRLANGVGLDTPASCARLLQAMAIEGYRIDGAPQGSAELMARISDGPTNDIAARRVRHGGAELPLADYAAAFARLPQAVREAVTARWGEPQDDPHVEEGAFRLAVTRFGNAVVGIQPARGYNIDPKATYHDPDLVPPHHYFAFYIWLREAFGVHAVVHLGKHGNLEWLPGKALALSEDCFPEAVLGPLPNIYPFIVNDPGEGAQAKRRTSAVIVDHLTPPLARAESHGVAAELEVLLDEYYLAQGVDPRRLKALTRDILEAAERNGLDRDIGLTSEMDEETRLARLDAHLCDLKELQIRDGLHVLGGAPEGDLLTALLVALVRVPRGEGPANEGITRALARDLGLEGFDPLACAYELPFDGPQPALLEEVSNSPWRNCGDTVERLELLAARLVETGSAPEGFAATTAVLEEIATRIRPAVTASGEAETAGVLAGLAGRFVPPGPSGAPTRGRPDVLPTGRNFYSVDVRAVPTETSWRIGAASAERLVERHFQDEGEYPAAVVLTCWGTANMRTGGDDIAQALALIGARPKWEAGSGRVTGFDILSLAELGRPRVDVTLRISGFFRDAFPHQVDLFQSAVAAIAALEEPEDANPLAARACKEAARLEADGLAPEKARRQALYRVFGSKPGAYGAGLQALIDERIWDARADFADAFLAWGSYAYGGGAKGEGARASLTARLSQVDAVLHNQDNREHDLLDSDDYYQFEGGLAATVETLKGTAPKIYHNDHSRPERPVIRTLSEEIGRVVRARAANPKWIAGVMRHGYKGAFEIAATVDYLFAFSATTNAVGDHHFDQLYDAYLDDGEVRAFLETANPKALEEIEARFREAIERDLWRPRRNSVRAALNIESSLGETRPAQERETTS</sequence>
<dbReference type="InterPro" id="IPR003672">
    <property type="entry name" value="CobN/Mg_chltase"/>
</dbReference>
<evidence type="ECO:0000313" key="3">
    <source>
        <dbReference type="EMBL" id="SOB96400.1"/>
    </source>
</evidence>
<dbReference type="STRING" id="538381.GCA_001696535_03322"/>
<evidence type="ECO:0000256" key="1">
    <source>
        <dbReference type="NCBIfam" id="TIGR02257"/>
    </source>
</evidence>
<organism evidence="3 4">
    <name type="scientific">Stappia indica</name>
    <dbReference type="NCBI Taxonomy" id="538381"/>
    <lineage>
        <taxon>Bacteria</taxon>
        <taxon>Pseudomonadati</taxon>
        <taxon>Pseudomonadota</taxon>
        <taxon>Alphaproteobacteria</taxon>
        <taxon>Hyphomicrobiales</taxon>
        <taxon>Stappiaceae</taxon>
        <taxon>Stappia</taxon>
    </lineage>
</organism>
<dbReference type="NCBIfam" id="TIGR02257">
    <property type="entry name" value="cobalto_cobN"/>
    <property type="match status" value="1"/>
</dbReference>
<name>A0A285RQT0_9HYPH</name>
<dbReference type="CDD" id="cd10150">
    <property type="entry name" value="CobN_like"/>
    <property type="match status" value="1"/>
</dbReference>
<dbReference type="Pfam" id="PF02514">
    <property type="entry name" value="CobN-Mg_chel"/>
    <property type="match status" value="1"/>
</dbReference>
<feature type="domain" description="CobN/magnesium chelatase" evidence="2">
    <location>
        <begin position="139"/>
        <end position="1232"/>
    </location>
</feature>
<evidence type="ECO:0000259" key="2">
    <source>
        <dbReference type="Pfam" id="PF02514"/>
    </source>
</evidence>
<dbReference type="GO" id="GO:0051116">
    <property type="term" value="F:cobaltochelatase activity"/>
    <property type="evidence" value="ECO:0007669"/>
    <property type="project" value="UniProtKB-UniRule"/>
</dbReference>
<evidence type="ECO:0000313" key="4">
    <source>
        <dbReference type="Proteomes" id="UP000219331"/>
    </source>
</evidence>